<feature type="compositionally biased region" description="Polar residues" evidence="1">
    <location>
        <begin position="46"/>
        <end position="57"/>
    </location>
</feature>
<dbReference type="Proteomes" id="UP000193689">
    <property type="component" value="Unassembled WGS sequence"/>
</dbReference>
<feature type="compositionally biased region" description="Basic and acidic residues" evidence="1">
    <location>
        <begin position="658"/>
        <end position="671"/>
    </location>
</feature>
<dbReference type="RefSeq" id="XP_040714175.1">
    <property type="nucleotide sequence ID" value="XM_040864054.1"/>
</dbReference>
<feature type="compositionally biased region" description="Low complexity" evidence="1">
    <location>
        <begin position="74"/>
        <end position="84"/>
    </location>
</feature>
<reference evidence="2 3" key="1">
    <citation type="submission" date="2016-07" db="EMBL/GenBank/DDBJ databases">
        <title>Pervasive Adenine N6-methylation of Active Genes in Fungi.</title>
        <authorList>
            <consortium name="DOE Joint Genome Institute"/>
            <person name="Mondo S.J."/>
            <person name="Dannebaum R.O."/>
            <person name="Kuo R.C."/>
            <person name="Labutti K."/>
            <person name="Haridas S."/>
            <person name="Kuo A."/>
            <person name="Salamov A."/>
            <person name="Ahrendt S.R."/>
            <person name="Lipzen A."/>
            <person name="Sullivan W."/>
            <person name="Andreopoulos W.B."/>
            <person name="Clum A."/>
            <person name="Lindquist E."/>
            <person name="Daum C."/>
            <person name="Ramamoorthy G.K."/>
            <person name="Gryganskyi A."/>
            <person name="Culley D."/>
            <person name="Magnuson J.K."/>
            <person name="James T.Y."/>
            <person name="O'Malley M.A."/>
            <person name="Stajich J.E."/>
            <person name="Spatafora J.W."/>
            <person name="Visel A."/>
            <person name="Grigoriev I.V."/>
        </authorList>
    </citation>
    <scope>NUCLEOTIDE SEQUENCE [LARGE SCALE GENOMIC DNA]</scope>
    <source>
        <strain evidence="2 3">CBS 129021</strain>
    </source>
</reference>
<dbReference type="EMBL" id="MCFJ01000009">
    <property type="protein sequence ID" value="ORY62339.1"/>
    <property type="molecule type" value="Genomic_DNA"/>
</dbReference>
<dbReference type="GeneID" id="63780266"/>
<comment type="caution">
    <text evidence="2">The sequence shown here is derived from an EMBL/GenBank/DDBJ whole genome shotgun (WGS) entry which is preliminary data.</text>
</comment>
<protein>
    <submittedName>
        <fullName evidence="2">Uncharacterized protein</fullName>
    </submittedName>
</protein>
<evidence type="ECO:0000256" key="1">
    <source>
        <dbReference type="SAM" id="MobiDB-lite"/>
    </source>
</evidence>
<accession>A0A1Y2DT47</accession>
<feature type="compositionally biased region" description="Low complexity" evidence="1">
    <location>
        <begin position="375"/>
        <end position="409"/>
    </location>
</feature>
<evidence type="ECO:0000313" key="2">
    <source>
        <dbReference type="EMBL" id="ORY62339.1"/>
    </source>
</evidence>
<feature type="region of interest" description="Disordered" evidence="1">
    <location>
        <begin position="256"/>
        <end position="277"/>
    </location>
</feature>
<feature type="compositionally biased region" description="Pro residues" evidence="1">
    <location>
        <begin position="63"/>
        <end position="73"/>
    </location>
</feature>
<feature type="region of interest" description="Disordered" evidence="1">
    <location>
        <begin position="1"/>
        <end position="133"/>
    </location>
</feature>
<keyword evidence="3" id="KW-1185">Reference proteome</keyword>
<feature type="compositionally biased region" description="Acidic residues" evidence="1">
    <location>
        <begin position="683"/>
        <end position="693"/>
    </location>
</feature>
<dbReference type="InParanoid" id="A0A1Y2DT47"/>
<feature type="region of interest" description="Disordered" evidence="1">
    <location>
        <begin position="517"/>
        <end position="715"/>
    </location>
</feature>
<feature type="compositionally biased region" description="Basic and acidic residues" evidence="1">
    <location>
        <begin position="121"/>
        <end position="133"/>
    </location>
</feature>
<feature type="compositionally biased region" description="Polar residues" evidence="1">
    <location>
        <begin position="636"/>
        <end position="651"/>
    </location>
</feature>
<gene>
    <name evidence="2" type="ORF">BCR38DRAFT_486602</name>
</gene>
<dbReference type="AlphaFoldDB" id="A0A1Y2DT47"/>
<proteinExistence type="predicted"/>
<dbReference type="STRING" id="1141098.A0A1Y2DT47"/>
<organism evidence="2 3">
    <name type="scientific">Pseudomassariella vexata</name>
    <dbReference type="NCBI Taxonomy" id="1141098"/>
    <lineage>
        <taxon>Eukaryota</taxon>
        <taxon>Fungi</taxon>
        <taxon>Dikarya</taxon>
        <taxon>Ascomycota</taxon>
        <taxon>Pezizomycotina</taxon>
        <taxon>Sordariomycetes</taxon>
        <taxon>Xylariomycetidae</taxon>
        <taxon>Amphisphaeriales</taxon>
        <taxon>Pseudomassariaceae</taxon>
        <taxon>Pseudomassariella</taxon>
    </lineage>
</organism>
<feature type="compositionally biased region" description="Polar residues" evidence="1">
    <location>
        <begin position="543"/>
        <end position="564"/>
    </location>
</feature>
<name>A0A1Y2DT47_9PEZI</name>
<evidence type="ECO:0000313" key="3">
    <source>
        <dbReference type="Proteomes" id="UP000193689"/>
    </source>
</evidence>
<dbReference type="OrthoDB" id="37886at2759"/>
<feature type="region of interest" description="Disordered" evidence="1">
    <location>
        <begin position="369"/>
        <end position="409"/>
    </location>
</feature>
<sequence length="715" mass="76438">MADAKPEGSPPTASPATTFNPANPHPNGVPNGFTNDAKGPGGVNGLNGSAASSQTNAHAAPIAPSPVQGPAPPAAAATPSPAASQVYRQRSMPHGKVAIVEPPGSARRRTSPQGFGSPTRDYARDNPKFNDDSSRLTHAIQQSVPEAVRRTVRDNWEKALLGSEFHHAFIMNAVIHHADGIIIRRAIRDFGYKMVLESKVELISHFRPQDLDAVADKILEKASDEFLDKAMDKRLSTIDARSLINALARAERLGYEDNDTLDNPNHHPQPQVATPTQPVPSPFVHQPAAEVQHPVGQSPQIQNLQCQLCWRKFATAAPYEYHVKKQLCTKPPPNTSGFPFSCAYCGAGFITNVGQQYHLANKVCGDHGTAPATPKAPASGSPIPPSSRANSPALPSSSMPAPVSMRSSAYQTAATPSHYTASPYTAPPTATPGMPIPLGEADPYGHLTSVTRARMEDDLKQAELTYAPRFAEAETIPDLAQRKARLDALQNSFSTKQSIIRKKYGVRLRQRRTRAEIEAERERMARGGGSSNKRRRTDDYKSFASNPAYLNTSQQQQPASSTPEKPNPAVDYSPSKHLSVSDMNSAGLGGSSATAATTDPTAPVQSDIRPAADLPRNSLSSYQRSGYRISTHGRRSTQQSPASVSSDSTAGDQADQEGQARHDQANKEQRRGSVAAPMLLDDSNSDSDSDSDAEIPATLPSGRKASGTPLKALAG</sequence>